<dbReference type="AlphaFoldDB" id="A0A409VZX8"/>
<dbReference type="STRING" id="231916.A0A409VZX8"/>
<proteinExistence type="predicted"/>
<feature type="transmembrane region" description="Helical" evidence="2">
    <location>
        <begin position="299"/>
        <end position="319"/>
    </location>
</feature>
<organism evidence="3 4">
    <name type="scientific">Gymnopilus dilepis</name>
    <dbReference type="NCBI Taxonomy" id="231916"/>
    <lineage>
        <taxon>Eukaryota</taxon>
        <taxon>Fungi</taxon>
        <taxon>Dikarya</taxon>
        <taxon>Basidiomycota</taxon>
        <taxon>Agaricomycotina</taxon>
        <taxon>Agaricomycetes</taxon>
        <taxon>Agaricomycetidae</taxon>
        <taxon>Agaricales</taxon>
        <taxon>Agaricineae</taxon>
        <taxon>Hymenogastraceae</taxon>
        <taxon>Gymnopilus</taxon>
    </lineage>
</organism>
<comment type="caution">
    <text evidence="3">The sequence shown here is derived from an EMBL/GenBank/DDBJ whole genome shotgun (WGS) entry which is preliminary data.</text>
</comment>
<feature type="region of interest" description="Disordered" evidence="1">
    <location>
        <begin position="575"/>
        <end position="604"/>
    </location>
</feature>
<feature type="transmembrane region" description="Helical" evidence="2">
    <location>
        <begin position="484"/>
        <end position="501"/>
    </location>
</feature>
<evidence type="ECO:0000313" key="4">
    <source>
        <dbReference type="Proteomes" id="UP000284706"/>
    </source>
</evidence>
<evidence type="ECO:0000256" key="1">
    <source>
        <dbReference type="SAM" id="MobiDB-lite"/>
    </source>
</evidence>
<keyword evidence="4" id="KW-1185">Reference proteome</keyword>
<feature type="transmembrane region" description="Helical" evidence="2">
    <location>
        <begin position="521"/>
        <end position="554"/>
    </location>
</feature>
<reference evidence="3 4" key="1">
    <citation type="journal article" date="2018" name="Evol. Lett.">
        <title>Horizontal gene cluster transfer increased hallucinogenic mushroom diversity.</title>
        <authorList>
            <person name="Reynolds H.T."/>
            <person name="Vijayakumar V."/>
            <person name="Gluck-Thaler E."/>
            <person name="Korotkin H.B."/>
            <person name="Matheny P.B."/>
            <person name="Slot J.C."/>
        </authorList>
    </citation>
    <scope>NUCLEOTIDE SEQUENCE [LARGE SCALE GENOMIC DNA]</scope>
    <source>
        <strain evidence="3 4">SRW20</strain>
    </source>
</reference>
<feature type="transmembrane region" description="Helical" evidence="2">
    <location>
        <begin position="104"/>
        <end position="123"/>
    </location>
</feature>
<feature type="compositionally biased region" description="Low complexity" evidence="1">
    <location>
        <begin position="10"/>
        <end position="19"/>
    </location>
</feature>
<feature type="transmembrane region" description="Helical" evidence="2">
    <location>
        <begin position="143"/>
        <end position="161"/>
    </location>
</feature>
<keyword evidence="2" id="KW-0472">Membrane</keyword>
<evidence type="ECO:0000256" key="2">
    <source>
        <dbReference type="SAM" id="Phobius"/>
    </source>
</evidence>
<sequence>MPDAADDVHASAVAGGASRRPPPLEMTFSSGSGHSRRQSNMSSASSDSDDVEAYSALSALDSSAALILVHDQEEPASPLDYSEEDELIDDDELVSPMFEVRRSAAFQSLSPSTVFLLLLAPFLKLGALNLPNTRLPLNYGLPALLLSALASIFSRQIWYMLARYVRKADMTDILLDTFAKGRGKERQRTIIRGVIRVCNGSINLLLAVTYLRYSIYTLLPLIPQWLSPTLLYLGSTMLIGVVIAYLAFAQSLGSRRVAYTSWLSLATYVAWLGCTIYAHKEGLLQVRQGLLGNDSVWQGLATTAFTFCSSSTLPLYASLKSHPHLISTTKLPRSRSFRLLSFSSGLVAVLLLLPSVIFSAFPNRPAMSSLSFASQTTPPPPPVENSTSAILTSMTSSPSPASPAATALAHILLLNTTHVPPVLHSAPALAPPLPSEVTLPKVQIQTVRRLLSAATLLLGIPPVILTTPPLALPPLRSQSLQFNVNRACTIIIVLLLSLIPPRTFPSPSPDTATPGDEQGEFYLASSGMFALLTWLMLFMTLLGTYTVPAVVHILIHFFKRPIAIVVPPRTPLLHTPSALADPGSSSRNDADEEDQDDDDALLGPSSFRGVYDELLLRKERALQKKQFRKRIIWDVGVWLLLGASLLVVVGFARTLSIRL</sequence>
<feature type="region of interest" description="Disordered" evidence="1">
    <location>
        <begin position="370"/>
        <end position="397"/>
    </location>
</feature>
<feature type="transmembrane region" description="Helical" evidence="2">
    <location>
        <begin position="339"/>
        <end position="361"/>
    </location>
</feature>
<dbReference type="EMBL" id="NHYE01005486">
    <property type="protein sequence ID" value="PPQ71822.1"/>
    <property type="molecule type" value="Genomic_DNA"/>
</dbReference>
<protein>
    <recommendedName>
        <fullName evidence="5">Amino acid transporter transmembrane domain-containing protein</fullName>
    </recommendedName>
</protein>
<keyword evidence="2" id="KW-0812">Transmembrane</keyword>
<gene>
    <name evidence="3" type="ORF">CVT26_007736</name>
</gene>
<dbReference type="InParanoid" id="A0A409VZX8"/>
<name>A0A409VZX8_9AGAR</name>
<feature type="region of interest" description="Disordered" evidence="1">
    <location>
        <begin position="1"/>
        <end position="48"/>
    </location>
</feature>
<feature type="transmembrane region" description="Helical" evidence="2">
    <location>
        <begin position="260"/>
        <end position="279"/>
    </location>
</feature>
<dbReference type="OrthoDB" id="3259324at2759"/>
<accession>A0A409VZX8</accession>
<evidence type="ECO:0000313" key="3">
    <source>
        <dbReference type="EMBL" id="PPQ71822.1"/>
    </source>
</evidence>
<feature type="compositionally biased region" description="Acidic residues" evidence="1">
    <location>
        <begin position="590"/>
        <end position="600"/>
    </location>
</feature>
<feature type="transmembrane region" description="Helical" evidence="2">
    <location>
        <begin position="230"/>
        <end position="248"/>
    </location>
</feature>
<feature type="transmembrane region" description="Helical" evidence="2">
    <location>
        <begin position="450"/>
        <end position="472"/>
    </location>
</feature>
<evidence type="ECO:0008006" key="5">
    <source>
        <dbReference type="Google" id="ProtNLM"/>
    </source>
</evidence>
<feature type="transmembrane region" description="Helical" evidence="2">
    <location>
        <begin position="190"/>
        <end position="210"/>
    </location>
</feature>
<keyword evidence="2" id="KW-1133">Transmembrane helix</keyword>
<dbReference type="Proteomes" id="UP000284706">
    <property type="component" value="Unassembled WGS sequence"/>
</dbReference>
<feature type="transmembrane region" description="Helical" evidence="2">
    <location>
        <begin position="631"/>
        <end position="652"/>
    </location>
</feature>